<dbReference type="InterPro" id="IPR045382">
    <property type="entry name" value="DUF6529"/>
</dbReference>
<keyword evidence="1" id="KW-0812">Transmembrane</keyword>
<dbReference type="EMBL" id="BAAAUV010000003">
    <property type="protein sequence ID" value="GAA3199623.1"/>
    <property type="molecule type" value="Genomic_DNA"/>
</dbReference>
<feature type="transmembrane region" description="Helical" evidence="1">
    <location>
        <begin position="123"/>
        <end position="143"/>
    </location>
</feature>
<sequence length="183" mass="18916">MPETAPAAPRTAAALLVPALAGGLVALALGVYGKAHDGTGIGVLLAGFSTAVAAKAWMTTVATALGVVQVVSALSLYGRLGRTPSWAGPVHRWSGRAAFLVAVPVAVHCLYALGFQATDGRVLMHSLLGCLFFGAFTVKMLCLRSDRLPGWALPVLGGVVFVLLVAVWLLSSVWFFNSNGLTT</sequence>
<gene>
    <name evidence="2" type="ORF">GCM10010468_11920</name>
</gene>
<keyword evidence="1" id="KW-1133">Transmembrane helix</keyword>
<organism evidence="2 3">
    <name type="scientific">Actinocorallia longicatena</name>
    <dbReference type="NCBI Taxonomy" id="111803"/>
    <lineage>
        <taxon>Bacteria</taxon>
        <taxon>Bacillati</taxon>
        <taxon>Actinomycetota</taxon>
        <taxon>Actinomycetes</taxon>
        <taxon>Streptosporangiales</taxon>
        <taxon>Thermomonosporaceae</taxon>
        <taxon>Actinocorallia</taxon>
    </lineage>
</organism>
<evidence type="ECO:0000313" key="3">
    <source>
        <dbReference type="Proteomes" id="UP001501237"/>
    </source>
</evidence>
<dbReference type="Pfam" id="PF20139">
    <property type="entry name" value="DUF6529"/>
    <property type="match status" value="1"/>
</dbReference>
<reference evidence="3" key="1">
    <citation type="journal article" date="2019" name="Int. J. Syst. Evol. Microbiol.">
        <title>The Global Catalogue of Microorganisms (GCM) 10K type strain sequencing project: providing services to taxonomists for standard genome sequencing and annotation.</title>
        <authorList>
            <consortium name="The Broad Institute Genomics Platform"/>
            <consortium name="The Broad Institute Genome Sequencing Center for Infectious Disease"/>
            <person name="Wu L."/>
            <person name="Ma J."/>
        </authorList>
    </citation>
    <scope>NUCLEOTIDE SEQUENCE [LARGE SCALE GENOMIC DNA]</scope>
    <source>
        <strain evidence="3">JCM 9377</strain>
    </source>
</reference>
<name>A0ABP6Q3R5_9ACTN</name>
<feature type="transmembrane region" description="Helical" evidence="1">
    <location>
        <begin position="12"/>
        <end position="32"/>
    </location>
</feature>
<evidence type="ECO:0000313" key="2">
    <source>
        <dbReference type="EMBL" id="GAA3199623.1"/>
    </source>
</evidence>
<proteinExistence type="predicted"/>
<dbReference type="Proteomes" id="UP001501237">
    <property type="component" value="Unassembled WGS sequence"/>
</dbReference>
<accession>A0ABP6Q3R5</accession>
<keyword evidence="3" id="KW-1185">Reference proteome</keyword>
<keyword evidence="1" id="KW-0472">Membrane</keyword>
<evidence type="ECO:0000256" key="1">
    <source>
        <dbReference type="SAM" id="Phobius"/>
    </source>
</evidence>
<feature type="transmembrane region" description="Helical" evidence="1">
    <location>
        <begin position="97"/>
        <end position="117"/>
    </location>
</feature>
<comment type="caution">
    <text evidence="2">The sequence shown here is derived from an EMBL/GenBank/DDBJ whole genome shotgun (WGS) entry which is preliminary data.</text>
</comment>
<protein>
    <submittedName>
        <fullName evidence="2">DUF6529 family protein</fullName>
    </submittedName>
</protein>
<feature type="transmembrane region" description="Helical" evidence="1">
    <location>
        <begin position="155"/>
        <end position="176"/>
    </location>
</feature>